<accession>A0A972FPW1</accession>
<dbReference type="Pfam" id="PF11205">
    <property type="entry name" value="DUF2987"/>
    <property type="match status" value="1"/>
</dbReference>
<gene>
    <name evidence="2" type="ORF">HC757_01910</name>
</gene>
<organism evidence="2 3">
    <name type="scientific">Shewanella salipaludis</name>
    <dbReference type="NCBI Taxonomy" id="2723052"/>
    <lineage>
        <taxon>Bacteria</taxon>
        <taxon>Pseudomonadati</taxon>
        <taxon>Pseudomonadota</taxon>
        <taxon>Gammaproteobacteria</taxon>
        <taxon>Alteromonadales</taxon>
        <taxon>Shewanellaceae</taxon>
        <taxon>Shewanella</taxon>
    </lineage>
</organism>
<keyword evidence="1" id="KW-0732">Signal</keyword>
<evidence type="ECO:0000313" key="2">
    <source>
        <dbReference type="EMBL" id="NMH63933.1"/>
    </source>
</evidence>
<dbReference type="EMBL" id="JAAXYH010000001">
    <property type="protein sequence ID" value="NMH63933.1"/>
    <property type="molecule type" value="Genomic_DNA"/>
</dbReference>
<sequence length="206" mass="22848">MHKPLLLSLLLLSATAGAAEVSLGYGDFYGRLKTVNKGHYQLVELAFSVPKTAGCRLLGGNIATESVQYPLTYTEDQRLFIPFDDALKTERALVKLDIEGDAKDCGIAVQLRTKQTQTDYSQAELIQIRQEMDNLLDAMQGFPMRYFRAPITGLNFEFAAEAPVTVTLDGVRTETRGSFQLSLQALNELKSLSFNLIPKVVSPWVQ</sequence>
<evidence type="ECO:0000256" key="1">
    <source>
        <dbReference type="SAM" id="SignalP"/>
    </source>
</evidence>
<proteinExistence type="predicted"/>
<comment type="caution">
    <text evidence="2">The sequence shown here is derived from an EMBL/GenBank/DDBJ whole genome shotgun (WGS) entry which is preliminary data.</text>
</comment>
<feature type="signal peptide" evidence="1">
    <location>
        <begin position="1"/>
        <end position="18"/>
    </location>
</feature>
<feature type="chain" id="PRO_5037398843" evidence="1">
    <location>
        <begin position="19"/>
        <end position="206"/>
    </location>
</feature>
<keyword evidence="3" id="KW-1185">Reference proteome</keyword>
<dbReference type="AlphaFoldDB" id="A0A972FPW1"/>
<protein>
    <submittedName>
        <fullName evidence="2">DUF2987 domain-containing protein</fullName>
    </submittedName>
</protein>
<evidence type="ECO:0000313" key="3">
    <source>
        <dbReference type="Proteomes" id="UP000737113"/>
    </source>
</evidence>
<dbReference type="InterPro" id="IPR021370">
    <property type="entry name" value="DUF2987"/>
</dbReference>
<dbReference type="RefSeq" id="WP_169562559.1">
    <property type="nucleotide sequence ID" value="NZ_JAAXYH010000001.1"/>
</dbReference>
<dbReference type="Proteomes" id="UP000737113">
    <property type="component" value="Unassembled WGS sequence"/>
</dbReference>
<name>A0A972FPW1_9GAMM</name>
<reference evidence="2" key="1">
    <citation type="submission" date="2020-04" db="EMBL/GenBank/DDBJ databases">
        <title>Description of Shewanella salipaludis sp. nov., isolated from a salt marsh.</title>
        <authorList>
            <person name="Park S."/>
            <person name="Yoon J.-H."/>
        </authorList>
    </citation>
    <scope>NUCLEOTIDE SEQUENCE</scope>
    <source>
        <strain evidence="2">SHSM-M6</strain>
    </source>
</reference>